<sequence>MEPLTPLYDKTITCALCKKEYTTKKIRSRFVRPIKYDTDFFTFYENAHLNPLFYHVHVCPTCGYSATEDFSPSFLLNTDLELKEKVSAHWIEQDYGQERTIEDAIKAYKLALFCSVIKKEKHITIASILLRLSWLYRINEDSKREAHFMKYALHHYEESYLVDDSRDSQMSIVKMLYMIGELYLRLDNEQQATFYFSQIIQKHGQHSDQKIISMTRERWYELRERNKKRA</sequence>
<dbReference type="EMBL" id="JAFBFC010000007">
    <property type="protein sequence ID" value="MBM7704610.1"/>
    <property type="molecule type" value="Genomic_DNA"/>
</dbReference>
<gene>
    <name evidence="1" type="ORF">JOC83_003467</name>
</gene>
<dbReference type="InterPro" id="IPR018708">
    <property type="entry name" value="DUF2225"/>
</dbReference>
<keyword evidence="2" id="KW-1185">Reference proteome</keyword>
<reference evidence="1 2" key="1">
    <citation type="submission" date="2021-01" db="EMBL/GenBank/DDBJ databases">
        <title>Genomic Encyclopedia of Type Strains, Phase IV (KMG-IV): sequencing the most valuable type-strain genomes for metagenomic binning, comparative biology and taxonomic classification.</title>
        <authorList>
            <person name="Goeker M."/>
        </authorList>
    </citation>
    <scope>NUCLEOTIDE SEQUENCE [LARGE SCALE GENOMIC DNA]</scope>
    <source>
        <strain evidence="1 2">DSM 104297</strain>
    </source>
</reference>
<dbReference type="Proteomes" id="UP000809829">
    <property type="component" value="Unassembled WGS sequence"/>
</dbReference>
<name>A0ABS2QYP7_9BACI</name>
<dbReference type="Gene3D" id="1.25.40.10">
    <property type="entry name" value="Tetratricopeptide repeat domain"/>
    <property type="match status" value="1"/>
</dbReference>
<accession>A0ABS2QYP7</accession>
<protein>
    <submittedName>
        <fullName evidence="1">Uncharacterized protein (DUF2225 family)</fullName>
    </submittedName>
</protein>
<comment type="caution">
    <text evidence="1">The sequence shown here is derived from an EMBL/GenBank/DDBJ whole genome shotgun (WGS) entry which is preliminary data.</text>
</comment>
<evidence type="ECO:0000313" key="1">
    <source>
        <dbReference type="EMBL" id="MBM7704610.1"/>
    </source>
</evidence>
<evidence type="ECO:0000313" key="2">
    <source>
        <dbReference type="Proteomes" id="UP000809829"/>
    </source>
</evidence>
<dbReference type="InterPro" id="IPR011990">
    <property type="entry name" value="TPR-like_helical_dom_sf"/>
</dbReference>
<organism evidence="1 2">
    <name type="scientific">Priestia iocasae</name>
    <dbReference type="NCBI Taxonomy" id="2291674"/>
    <lineage>
        <taxon>Bacteria</taxon>
        <taxon>Bacillati</taxon>
        <taxon>Bacillota</taxon>
        <taxon>Bacilli</taxon>
        <taxon>Bacillales</taxon>
        <taxon>Bacillaceae</taxon>
        <taxon>Priestia</taxon>
    </lineage>
</organism>
<proteinExistence type="predicted"/>
<dbReference type="Pfam" id="PF09986">
    <property type="entry name" value="DUF2225"/>
    <property type="match status" value="1"/>
</dbReference>
<dbReference type="SUPFAM" id="SSF48452">
    <property type="entry name" value="TPR-like"/>
    <property type="match status" value="1"/>
</dbReference>
<dbReference type="RefSeq" id="WP_205188608.1">
    <property type="nucleotide sequence ID" value="NZ_JAFBFC010000007.1"/>
</dbReference>